<evidence type="ECO:0000313" key="2">
    <source>
        <dbReference type="EMBL" id="RDV00055.1"/>
    </source>
</evidence>
<organism evidence="2 3">
    <name type="scientific">Trinickia dinghuensis</name>
    <dbReference type="NCBI Taxonomy" id="2291023"/>
    <lineage>
        <taxon>Bacteria</taxon>
        <taxon>Pseudomonadati</taxon>
        <taxon>Pseudomonadota</taxon>
        <taxon>Betaproteobacteria</taxon>
        <taxon>Burkholderiales</taxon>
        <taxon>Burkholderiaceae</taxon>
        <taxon>Trinickia</taxon>
    </lineage>
</organism>
<dbReference type="OrthoDB" id="9126818at2"/>
<comment type="caution">
    <text evidence="2">The sequence shown here is derived from an EMBL/GenBank/DDBJ whole genome shotgun (WGS) entry which is preliminary data.</text>
</comment>
<dbReference type="GO" id="GO:0016740">
    <property type="term" value="F:transferase activity"/>
    <property type="evidence" value="ECO:0007669"/>
    <property type="project" value="UniProtKB-KW"/>
</dbReference>
<sequence>MVDVMESSDDVATGDLVLCVPMGWDTYISREFHEIHRNLVALGWKLMVVGAVEEEQLLESIHRARVVLLWECYELLERHAEPFAALPHGVRRIVFCDDVHYFSAHRRAQRQRAFDWADLILATYPEKLVDWFPETKRNIKWVPHAAASYFTPIFAPASDRILLSGSRAWPYPFRQFCAAKLSPEVCHVVDHPGYPGYPGDKANQMRADTKALAAVGGERYASLLRRHPAMLVCGSIFNYLVAKVFEGMAAGCLIVADRSSLGLRLAALGFHENEHYLGTDIFHAMEDCAAVQRSFSSSDKCWSVITERAAQKVAAHHTTAIRASEIHTLCVDEVRN</sequence>
<protein>
    <submittedName>
        <fullName evidence="2">Glycosyltransferase family 1 protein</fullName>
    </submittedName>
</protein>
<name>A0A3D8K5B6_9BURK</name>
<keyword evidence="2" id="KW-0808">Transferase</keyword>
<evidence type="ECO:0000313" key="3">
    <source>
        <dbReference type="Proteomes" id="UP000256838"/>
    </source>
</evidence>
<proteinExistence type="predicted"/>
<reference evidence="2 3" key="1">
    <citation type="submission" date="2018-08" db="EMBL/GenBank/DDBJ databases">
        <title>Paraburkholderia sp. DHOM06 isolated from forest soil.</title>
        <authorList>
            <person name="Gao Z.-H."/>
            <person name="Qiu L.-H."/>
        </authorList>
    </citation>
    <scope>NUCLEOTIDE SEQUENCE [LARGE SCALE GENOMIC DNA]</scope>
    <source>
        <strain evidence="2 3">DHOM06</strain>
    </source>
</reference>
<dbReference type="Proteomes" id="UP000256838">
    <property type="component" value="Unassembled WGS sequence"/>
</dbReference>
<dbReference type="EMBL" id="QRGA01000003">
    <property type="protein sequence ID" value="RDV00055.1"/>
    <property type="molecule type" value="Genomic_DNA"/>
</dbReference>
<gene>
    <name evidence="2" type="ORF">DWV00_06645</name>
</gene>
<dbReference type="Pfam" id="PF13524">
    <property type="entry name" value="Glyco_trans_1_2"/>
    <property type="match status" value="1"/>
</dbReference>
<accession>A0A3D8K5B6</accession>
<dbReference type="AlphaFoldDB" id="A0A3D8K5B6"/>
<feature type="domain" description="Spore protein YkvP/CgeB glycosyl transferase-like" evidence="1">
    <location>
        <begin position="197"/>
        <end position="327"/>
    </location>
</feature>
<evidence type="ECO:0000259" key="1">
    <source>
        <dbReference type="Pfam" id="PF13524"/>
    </source>
</evidence>
<dbReference type="InterPro" id="IPR055259">
    <property type="entry name" value="YkvP/CgeB_Glyco_trans-like"/>
</dbReference>
<keyword evidence="3" id="KW-1185">Reference proteome</keyword>